<proteinExistence type="predicted"/>
<dbReference type="eggNOG" id="ENOG5032SW7">
    <property type="taxonomic scope" value="Bacteria"/>
</dbReference>
<dbReference type="KEGG" id="dda:Dd703_2118"/>
<gene>
    <name evidence="1" type="ordered locus">Dd703_2118</name>
</gene>
<organism evidence="1 2">
    <name type="scientific">Musicola paradisiaca (strain Ech703)</name>
    <name type="common">Dickeya paradisiaca</name>
    <name type="synonym">Dickeya dadantii</name>
    <dbReference type="NCBI Taxonomy" id="579405"/>
    <lineage>
        <taxon>Bacteria</taxon>
        <taxon>Pseudomonadati</taxon>
        <taxon>Pseudomonadota</taxon>
        <taxon>Gammaproteobacteria</taxon>
        <taxon>Enterobacterales</taxon>
        <taxon>Pectobacteriaceae</taxon>
        <taxon>Musicola</taxon>
    </lineage>
</organism>
<reference evidence="1" key="1">
    <citation type="submission" date="2009-06" db="EMBL/GenBank/DDBJ databases">
        <title>Complete sequence of Dickeya dadantii Ech703.</title>
        <authorList>
            <consortium name="US DOE Joint Genome Institute"/>
            <person name="Lucas S."/>
            <person name="Copeland A."/>
            <person name="Lapidus A."/>
            <person name="Glavina del Rio T."/>
            <person name="Dalin E."/>
            <person name="Tice H."/>
            <person name="Bruce D."/>
            <person name="Goodwin L."/>
            <person name="Pitluck S."/>
            <person name="Chertkov O."/>
            <person name="Brettin T."/>
            <person name="Detter J.C."/>
            <person name="Han C."/>
            <person name="Larimer F."/>
            <person name="Land M."/>
            <person name="Hauser L."/>
            <person name="Kyrpides N."/>
            <person name="Mikhailova N."/>
            <person name="Balakrishnan V."/>
            <person name="Glasner J."/>
            <person name="Perna N.T."/>
        </authorList>
    </citation>
    <scope>NUCLEOTIDE SEQUENCE [LARGE SCALE GENOMIC DNA]</scope>
    <source>
        <strain evidence="1">Ech703</strain>
    </source>
</reference>
<dbReference type="EMBL" id="CP001654">
    <property type="protein sequence ID" value="ACS85905.1"/>
    <property type="molecule type" value="Genomic_DNA"/>
</dbReference>
<evidence type="ECO:0000313" key="2">
    <source>
        <dbReference type="Proteomes" id="UP000002734"/>
    </source>
</evidence>
<protein>
    <recommendedName>
        <fullName evidence="3">Mor transcription activator domain-containing protein</fullName>
    </recommendedName>
</protein>
<sequence length="152" mass="17285">MDYYSLKKIFSGLPHADEPNFKELEKFYDHHKVSILSTLPWMISELIENDGFDCMSEFVRLHGGSRLYLNKDRIRFIEKTGIAISEKTYATFTRNTAPSGVLDIPSAWGIFLGLRKVAVKSVLAQGIGMHQIARDFGVTARSLRKMLRMDGL</sequence>
<dbReference type="AlphaFoldDB" id="C6C711"/>
<name>C6C711_MUSP7</name>
<accession>C6C711</accession>
<dbReference type="RefSeq" id="WP_015853814.1">
    <property type="nucleotide sequence ID" value="NC_012880.1"/>
</dbReference>
<evidence type="ECO:0008006" key="3">
    <source>
        <dbReference type="Google" id="ProtNLM"/>
    </source>
</evidence>
<dbReference type="Proteomes" id="UP000002734">
    <property type="component" value="Chromosome"/>
</dbReference>
<keyword evidence="2" id="KW-1185">Reference proteome</keyword>
<evidence type="ECO:0000313" key="1">
    <source>
        <dbReference type="EMBL" id="ACS85905.1"/>
    </source>
</evidence>
<dbReference type="HOGENOM" id="CLU_1728477_0_0_6"/>